<feature type="transmembrane region" description="Helical" evidence="6">
    <location>
        <begin position="785"/>
        <end position="808"/>
    </location>
</feature>
<feature type="transmembrane region" description="Helical" evidence="6">
    <location>
        <begin position="744"/>
        <end position="773"/>
    </location>
</feature>
<dbReference type="PANTHER" id="PTHR30572:SF17">
    <property type="entry name" value="ABC3 TRANSPORTER PERMEASE PROTEIN DOMAIN-CONTAINING PROTEIN"/>
    <property type="match status" value="1"/>
</dbReference>
<evidence type="ECO:0000256" key="2">
    <source>
        <dbReference type="ARBA" id="ARBA00022475"/>
    </source>
</evidence>
<protein>
    <submittedName>
        <fullName evidence="9">FtsX-like permease family protein</fullName>
    </submittedName>
</protein>
<evidence type="ECO:0000313" key="10">
    <source>
        <dbReference type="Proteomes" id="UP000450917"/>
    </source>
</evidence>
<evidence type="ECO:0000256" key="4">
    <source>
        <dbReference type="ARBA" id="ARBA00022989"/>
    </source>
</evidence>
<feature type="transmembrane region" description="Helical" evidence="6">
    <location>
        <begin position="703"/>
        <end position="724"/>
    </location>
</feature>
<evidence type="ECO:0000259" key="8">
    <source>
        <dbReference type="Pfam" id="PF12704"/>
    </source>
</evidence>
<gene>
    <name evidence="9" type="ORF">GNP93_14960</name>
</gene>
<dbReference type="GO" id="GO:0022857">
    <property type="term" value="F:transmembrane transporter activity"/>
    <property type="evidence" value="ECO:0007669"/>
    <property type="project" value="TreeGrafter"/>
</dbReference>
<feature type="transmembrane region" description="Helical" evidence="6">
    <location>
        <begin position="355"/>
        <end position="376"/>
    </location>
</feature>
<dbReference type="AlphaFoldDB" id="A0A7X2ZBN1"/>
<keyword evidence="3 6" id="KW-0812">Transmembrane</keyword>
<dbReference type="InterPro" id="IPR003838">
    <property type="entry name" value="ABC3_permease_C"/>
</dbReference>
<evidence type="ECO:0000259" key="7">
    <source>
        <dbReference type="Pfam" id="PF02687"/>
    </source>
</evidence>
<keyword evidence="10" id="KW-1185">Reference proteome</keyword>
<proteinExistence type="predicted"/>
<feature type="transmembrane region" description="Helical" evidence="6">
    <location>
        <begin position="305"/>
        <end position="335"/>
    </location>
</feature>
<accession>A0A7X2ZBN1</accession>
<evidence type="ECO:0000313" key="9">
    <source>
        <dbReference type="EMBL" id="MUG71969.1"/>
    </source>
</evidence>
<keyword evidence="2" id="KW-1003">Cell membrane</keyword>
<organism evidence="9 10">
    <name type="scientific">Paenibacillus validus</name>
    <dbReference type="NCBI Taxonomy" id="44253"/>
    <lineage>
        <taxon>Bacteria</taxon>
        <taxon>Bacillati</taxon>
        <taxon>Bacillota</taxon>
        <taxon>Bacilli</taxon>
        <taxon>Bacillales</taxon>
        <taxon>Paenibacillaceae</taxon>
        <taxon>Paenibacillus</taxon>
    </lineage>
</organism>
<feature type="transmembrane region" description="Helical" evidence="6">
    <location>
        <begin position="397"/>
        <end position="416"/>
    </location>
</feature>
<dbReference type="Pfam" id="PF12704">
    <property type="entry name" value="MacB_PCD"/>
    <property type="match status" value="1"/>
</dbReference>
<feature type="transmembrane region" description="Helical" evidence="6">
    <location>
        <begin position="258"/>
        <end position="284"/>
    </location>
</feature>
<reference evidence="9 10" key="1">
    <citation type="submission" date="2019-11" db="EMBL/GenBank/DDBJ databases">
        <title>Draft genome sequences of five Paenibacillus species of dairy origin.</title>
        <authorList>
            <person name="Olajide A.M."/>
            <person name="Chen S."/>
            <person name="Lapointe G."/>
        </authorList>
    </citation>
    <scope>NUCLEOTIDE SEQUENCE [LARGE SCALE GENOMIC DNA]</scope>
    <source>
        <strain evidence="9 10">2CS3</strain>
    </source>
</reference>
<feature type="transmembrane region" description="Helical" evidence="6">
    <location>
        <begin position="475"/>
        <end position="495"/>
    </location>
</feature>
<feature type="domain" description="MacB-like periplasmic core" evidence="8">
    <location>
        <begin position="18"/>
        <end position="231"/>
    </location>
</feature>
<dbReference type="RefSeq" id="WP_155614981.1">
    <property type="nucleotide sequence ID" value="NZ_WNZX01000012.1"/>
</dbReference>
<feature type="domain" description="ABC3 transporter permease C-terminal" evidence="7">
    <location>
        <begin position="702"/>
        <end position="820"/>
    </location>
</feature>
<evidence type="ECO:0000256" key="1">
    <source>
        <dbReference type="ARBA" id="ARBA00004651"/>
    </source>
</evidence>
<comment type="caution">
    <text evidence="9">The sequence shown here is derived from an EMBL/GenBank/DDBJ whole genome shotgun (WGS) entry which is preliminary data.</text>
</comment>
<sequence length="828" mass="91678">MNLWQIAWRNLMRRKLRTLLTVMSIVIGVASTFGVIASVDSAKKAFPLYLKAAFGKADYSIFGTEAYFSEEVFREVQKLGDTASVAVLKQNTKLYLEEEGITAIQKRVDLSGYSHLDTPLTNFKTIKGSLVAGGAIITDRTAKVWKADVGDTISLETDKGIRKIEISAIVKYTAELMGPSSWTMAKYHPWSVAVPLPVLQDWFGLSGKIESVQIMSLPGPDVMAVQQKIDELAKRYENIYMQPVVIDFNSQFKDADTFFLALYIAGCLGIALSAFVIFNSLYVSINERKKEFAALKTIGYTPEQLRAFVLFEVLLLSLIGTAAGLFIGYGLAYLLKNIIFMLFNVHDEGSMELSKGFVISIIAGVLVPIAASLYPIRQAGRVSVIAVLKENRSEKASLNKWQGIIGVLLILSSFFIKHLLLILPLLIGVALVFPYLFRMFVVLLRPVYRLLFGFSGEVATRNLTRNLGRTSMTSVILCLGIAMILLMSSLNSALIQTYERVIYSSYGGNLDIMFHHIEQTDLESLKKTEGVADAVTYPLQSVIWNLQGQKRKLPVYGVGAEWIDRFPLFAVSGTSHSGLINDLDKDEIIMDKISYGIWGGQIGESISLETLQGPVSFKVVAVVETMKNSGYGAFVSEDRFRDRFGLKYERNALVLKDENITPLQLRENIFNQFGVRIEEMFGPEDWVSVVGATYTGSFSVINFLVILSILISGIGITNTLMMNIMERVRELAMMRAVGVMRGQLIRMVLLEGFGIGLAATVIGCAFGILLIFITSTFLEIHSLTYQFGVSGTILLIIGLFGIFISLISSFTPASRAAKTSLSEALRYE</sequence>
<feature type="transmembrane region" description="Helical" evidence="6">
    <location>
        <begin position="422"/>
        <end position="444"/>
    </location>
</feature>
<dbReference type="InterPro" id="IPR050250">
    <property type="entry name" value="Macrolide_Exporter_MacB"/>
</dbReference>
<dbReference type="Pfam" id="PF02687">
    <property type="entry name" value="FtsX"/>
    <property type="match status" value="2"/>
</dbReference>
<evidence type="ECO:0000256" key="5">
    <source>
        <dbReference type="ARBA" id="ARBA00023136"/>
    </source>
</evidence>
<evidence type="ECO:0000256" key="6">
    <source>
        <dbReference type="SAM" id="Phobius"/>
    </source>
</evidence>
<comment type="subcellular location">
    <subcellularLocation>
        <location evidence="1">Cell membrane</location>
        <topology evidence="1">Multi-pass membrane protein</topology>
    </subcellularLocation>
</comment>
<keyword evidence="4 6" id="KW-1133">Transmembrane helix</keyword>
<dbReference type="Proteomes" id="UP000450917">
    <property type="component" value="Unassembled WGS sequence"/>
</dbReference>
<name>A0A7X2ZBN1_9BACL</name>
<dbReference type="GO" id="GO:0005886">
    <property type="term" value="C:plasma membrane"/>
    <property type="evidence" value="ECO:0007669"/>
    <property type="project" value="UniProtKB-SubCell"/>
</dbReference>
<dbReference type="InterPro" id="IPR025857">
    <property type="entry name" value="MacB_PCD"/>
</dbReference>
<feature type="domain" description="ABC3 transporter permease C-terminal" evidence="7">
    <location>
        <begin position="264"/>
        <end position="382"/>
    </location>
</feature>
<evidence type="ECO:0000256" key="3">
    <source>
        <dbReference type="ARBA" id="ARBA00022692"/>
    </source>
</evidence>
<dbReference type="PANTHER" id="PTHR30572">
    <property type="entry name" value="MEMBRANE COMPONENT OF TRANSPORTER-RELATED"/>
    <property type="match status" value="1"/>
</dbReference>
<keyword evidence="5 6" id="KW-0472">Membrane</keyword>
<dbReference type="EMBL" id="WNZX01000012">
    <property type="protein sequence ID" value="MUG71969.1"/>
    <property type="molecule type" value="Genomic_DNA"/>
</dbReference>